<dbReference type="Proteomes" id="UP000886998">
    <property type="component" value="Unassembled WGS sequence"/>
</dbReference>
<organism evidence="1 2">
    <name type="scientific">Trichonephila inaurata madagascariensis</name>
    <dbReference type="NCBI Taxonomy" id="2747483"/>
    <lineage>
        <taxon>Eukaryota</taxon>
        <taxon>Metazoa</taxon>
        <taxon>Ecdysozoa</taxon>
        <taxon>Arthropoda</taxon>
        <taxon>Chelicerata</taxon>
        <taxon>Arachnida</taxon>
        <taxon>Araneae</taxon>
        <taxon>Araneomorphae</taxon>
        <taxon>Entelegynae</taxon>
        <taxon>Araneoidea</taxon>
        <taxon>Nephilidae</taxon>
        <taxon>Trichonephila</taxon>
        <taxon>Trichonephila inaurata</taxon>
    </lineage>
</organism>
<keyword evidence="1" id="KW-0695">RNA-directed DNA polymerase</keyword>
<comment type="caution">
    <text evidence="1">The sequence shown here is derived from an EMBL/GenBank/DDBJ whole genome shotgun (WGS) entry which is preliminary data.</text>
</comment>
<keyword evidence="1" id="KW-0548">Nucleotidyltransferase</keyword>
<dbReference type="OrthoDB" id="5967017at2759"/>
<keyword evidence="1" id="KW-0808">Transferase</keyword>
<evidence type="ECO:0000313" key="2">
    <source>
        <dbReference type="Proteomes" id="UP000886998"/>
    </source>
</evidence>
<sequence>MLRLVSGFPPTKENYSKAVQQVKERFGREDLLVQIYIRDLLGRTQEKFADFLKLLVESCLPEAVLRTWERCRNVDPTSEGQGSGRTLDRLITFLSKEVESEEMVLFARPRNVRKTKPPQRSHLWLQVLLSSTQKETEKVTETEIETDAYYLSHRAVFKNSETIKIRPVSDATAREGNNPSLNGCLLRVPNLSILILIYSINHLLDNTPSKYMDIVSKLHHSFYVDNCVTGVSDTQEIESFVNKVREIMSK</sequence>
<dbReference type="GO" id="GO:0003964">
    <property type="term" value="F:RNA-directed DNA polymerase activity"/>
    <property type="evidence" value="ECO:0007669"/>
    <property type="project" value="UniProtKB-KW"/>
</dbReference>
<name>A0A8X6WLY6_9ARAC</name>
<dbReference type="EMBL" id="BMAV01000315">
    <property type="protein sequence ID" value="GFY37479.1"/>
    <property type="molecule type" value="Genomic_DNA"/>
</dbReference>
<evidence type="ECO:0000313" key="1">
    <source>
        <dbReference type="EMBL" id="GFY37479.1"/>
    </source>
</evidence>
<keyword evidence="2" id="KW-1185">Reference proteome</keyword>
<dbReference type="AlphaFoldDB" id="A0A8X6WLY6"/>
<gene>
    <name evidence="1" type="primary">X975_15193</name>
    <name evidence="1" type="ORF">TNIN_291191</name>
</gene>
<reference evidence="1" key="1">
    <citation type="submission" date="2020-08" db="EMBL/GenBank/DDBJ databases">
        <title>Multicomponent nature underlies the extraordinary mechanical properties of spider dragline silk.</title>
        <authorList>
            <person name="Kono N."/>
            <person name="Nakamura H."/>
            <person name="Mori M."/>
            <person name="Yoshida Y."/>
            <person name="Ohtoshi R."/>
            <person name="Malay A.D."/>
            <person name="Moran D.A.P."/>
            <person name="Tomita M."/>
            <person name="Numata K."/>
            <person name="Arakawa K."/>
        </authorList>
    </citation>
    <scope>NUCLEOTIDE SEQUENCE</scope>
</reference>
<accession>A0A8X6WLY6</accession>
<proteinExistence type="predicted"/>
<protein>
    <submittedName>
        <fullName evidence="1">Putative RNA-directed DNA polymerase from transposon X-element</fullName>
    </submittedName>
</protein>